<dbReference type="InterPro" id="IPR003180">
    <property type="entry name" value="MPG"/>
</dbReference>
<dbReference type="EC" id="3.2.2.21" evidence="4"/>
<keyword evidence="14" id="KW-1185">Reference proteome</keyword>
<dbReference type="CDD" id="cd00540">
    <property type="entry name" value="AAG"/>
    <property type="match status" value="2"/>
</dbReference>
<evidence type="ECO:0000313" key="14">
    <source>
        <dbReference type="Proteomes" id="UP000887566"/>
    </source>
</evidence>
<evidence type="ECO:0000256" key="9">
    <source>
        <dbReference type="ARBA" id="ARBA00066187"/>
    </source>
</evidence>
<evidence type="ECO:0000256" key="12">
    <source>
        <dbReference type="ARBA" id="ARBA00078171"/>
    </source>
</evidence>
<evidence type="ECO:0000256" key="3">
    <source>
        <dbReference type="ARBA" id="ARBA00009232"/>
    </source>
</evidence>
<dbReference type="GO" id="GO:0003677">
    <property type="term" value="F:DNA binding"/>
    <property type="evidence" value="ECO:0007669"/>
    <property type="project" value="InterPro"/>
</dbReference>
<evidence type="ECO:0000313" key="15">
    <source>
        <dbReference type="WBParaSite" id="PSAMB.scaffold660size44308.g7911.t1"/>
    </source>
</evidence>
<dbReference type="PANTHER" id="PTHR10429">
    <property type="entry name" value="DNA-3-METHYLADENINE GLYCOSYLASE"/>
    <property type="match status" value="1"/>
</dbReference>
<organism evidence="14 15">
    <name type="scientific">Plectus sambesii</name>
    <dbReference type="NCBI Taxonomy" id="2011161"/>
    <lineage>
        <taxon>Eukaryota</taxon>
        <taxon>Metazoa</taxon>
        <taxon>Ecdysozoa</taxon>
        <taxon>Nematoda</taxon>
        <taxon>Chromadorea</taxon>
        <taxon>Plectida</taxon>
        <taxon>Plectina</taxon>
        <taxon>Plectoidea</taxon>
        <taxon>Plectidae</taxon>
        <taxon>Plectus</taxon>
    </lineage>
</organism>
<evidence type="ECO:0000256" key="2">
    <source>
        <dbReference type="ARBA" id="ARBA00002421"/>
    </source>
</evidence>
<evidence type="ECO:0000256" key="5">
    <source>
        <dbReference type="ARBA" id="ARBA00022763"/>
    </source>
</evidence>
<comment type="catalytic activity">
    <reaction evidence="1">
        <text>Hydrolysis of alkylated DNA, releasing 3-methyladenine, 3-methylguanine, 7-methylguanine and 7-methyladenine.</text>
        <dbReference type="EC" id="3.2.2.21"/>
    </reaction>
</comment>
<evidence type="ECO:0000256" key="11">
    <source>
        <dbReference type="ARBA" id="ARBA00076879"/>
    </source>
</evidence>
<evidence type="ECO:0000256" key="10">
    <source>
        <dbReference type="ARBA" id="ARBA00068926"/>
    </source>
</evidence>
<dbReference type="Gene3D" id="3.10.300.10">
    <property type="entry name" value="Methylpurine-DNA glycosylase (MPG)"/>
    <property type="match status" value="2"/>
</dbReference>
<dbReference type="NCBIfam" id="TIGR00567">
    <property type="entry name" value="3mg"/>
    <property type="match status" value="2"/>
</dbReference>
<dbReference type="WBParaSite" id="PSAMB.scaffold660size44308.g7911.t1">
    <property type="protein sequence ID" value="PSAMB.scaffold660size44308.g7911.t1"/>
    <property type="gene ID" value="PSAMB.scaffold660size44308.g7911"/>
</dbReference>
<evidence type="ECO:0000256" key="13">
    <source>
        <dbReference type="ARBA" id="ARBA00082988"/>
    </source>
</evidence>
<evidence type="ECO:0000256" key="7">
    <source>
        <dbReference type="ARBA" id="ARBA00023204"/>
    </source>
</evidence>
<dbReference type="Proteomes" id="UP000887566">
    <property type="component" value="Unplaced"/>
</dbReference>
<evidence type="ECO:0000256" key="1">
    <source>
        <dbReference type="ARBA" id="ARBA00000086"/>
    </source>
</evidence>
<dbReference type="HAMAP" id="MF_00527">
    <property type="entry name" value="3MGH"/>
    <property type="match status" value="2"/>
</dbReference>
<dbReference type="SUPFAM" id="SSF50486">
    <property type="entry name" value="FMT C-terminal domain-like"/>
    <property type="match status" value="2"/>
</dbReference>
<dbReference type="FunFam" id="3.10.300.10:FF:000001">
    <property type="entry name" value="Putative 3-methyladenine DNA glycosylase"/>
    <property type="match status" value="2"/>
</dbReference>
<comment type="similarity">
    <text evidence="3">Belongs to the DNA glycosylase MPG family.</text>
</comment>
<dbReference type="GO" id="GO:0006284">
    <property type="term" value="P:base-excision repair"/>
    <property type="evidence" value="ECO:0007669"/>
    <property type="project" value="InterPro"/>
</dbReference>
<accession>A0A914X9J6</accession>
<comment type="function">
    <text evidence="2">Hydrolysis of the deoxyribose N-glycosidic bond to excise 3-methyladenine, and 7-methylguanine from the damaged DNA polymer formed by alkylation lesions.</text>
</comment>
<dbReference type="InterPro" id="IPR036995">
    <property type="entry name" value="MPG_sf"/>
</dbReference>
<dbReference type="AlphaFoldDB" id="A0A914X9J6"/>
<dbReference type="PANTHER" id="PTHR10429:SF0">
    <property type="entry name" value="DNA-3-METHYLADENINE GLYCOSYLASE"/>
    <property type="match status" value="1"/>
</dbReference>
<protein>
    <recommendedName>
        <fullName evidence="10">DNA-3-methyladenine glycosylase</fullName>
        <ecNumber evidence="4">3.2.2.21</ecNumber>
    </recommendedName>
    <alternativeName>
        <fullName evidence="11">3-alkyladenine DNA glycosylase</fullName>
    </alternativeName>
    <alternativeName>
        <fullName evidence="8">3-methyladenine DNA glycosidase</fullName>
    </alternativeName>
    <alternativeName>
        <fullName evidence="13">ADPG</fullName>
    </alternativeName>
    <alternativeName>
        <fullName evidence="12">N-methylpurine-DNA glycosylase</fullName>
    </alternativeName>
</protein>
<evidence type="ECO:0000256" key="6">
    <source>
        <dbReference type="ARBA" id="ARBA00022801"/>
    </source>
</evidence>
<keyword evidence="6" id="KW-0378">Hydrolase</keyword>
<evidence type="ECO:0000256" key="4">
    <source>
        <dbReference type="ARBA" id="ARBA00012000"/>
    </source>
</evidence>
<reference evidence="15" key="1">
    <citation type="submission" date="2022-11" db="UniProtKB">
        <authorList>
            <consortium name="WormBaseParasite"/>
        </authorList>
    </citation>
    <scope>IDENTIFICATION</scope>
</reference>
<dbReference type="GO" id="GO:0003905">
    <property type="term" value="F:alkylbase DNA N-glycosylase activity"/>
    <property type="evidence" value="ECO:0007669"/>
    <property type="project" value="UniProtKB-EC"/>
</dbReference>
<evidence type="ECO:0000256" key="8">
    <source>
        <dbReference type="ARBA" id="ARBA00033426"/>
    </source>
</evidence>
<keyword evidence="7" id="KW-0234">DNA repair</keyword>
<name>A0A914X9J6_9BILA</name>
<keyword evidence="5" id="KW-0227">DNA damage</keyword>
<dbReference type="InterPro" id="IPR011034">
    <property type="entry name" value="Formyl_transferase-like_C_sf"/>
</dbReference>
<sequence length="535" mass="58963">MSKRLAAIEASKKLAVVAPKRLAIETPKKLAIAIPKQLAIENPKQLVIVAPDTPNDVGETACSKLAYDYGTRLTRLFFDQSCVELAKALLGKLIVRECDGELMVVRIVETEAYPIGEDTASPSFIPKRTARNEAMFMDPGTAYVYNIYGNLQCFNVTSKGCVGSAVLIRAAEPLFGMEAMTRRRNLKYPNRLLKSRDLCSGPSKLCQALAITKPTIDKSDTTISEQIFFANDSFVVDQSDIVVKGRIGLETYGAELATLPLRFYIRDNVHAVSSISSNMAKRLAVDSAKQLAVVAPKRLAIETTKQLAIEAPDTPDDAEEAACSKKLAYDYGARLKRLFFDRPSEDLAKALLGKLIVRDCEGELMVARIVETEAYPGGDDKGSHSFNGKRTARNEAMYMDPGTAYVYNIYGTWQCLNVSSRGYGSAVLIRAAEPLFGLEAMLRRRSVKELKRPLKPRDLCSGPSKLCQALGITKAAFDQKDTTVNEELFFANDLFVVNHSDVVVKSRIGLEGYGAKWAALPLRFYLRDNVHVSVK</sequence>
<comment type="subunit">
    <text evidence="9">Binds MBD1. Binds SSBP1.</text>
</comment>
<dbReference type="Pfam" id="PF02245">
    <property type="entry name" value="Pur_DNA_glyco"/>
    <property type="match status" value="2"/>
</dbReference>
<proteinExistence type="inferred from homology"/>